<keyword evidence="5" id="KW-1185">Reference proteome</keyword>
<dbReference type="Pfam" id="PF00929">
    <property type="entry name" value="RNase_T"/>
    <property type="match status" value="1"/>
</dbReference>
<name>A0A9X3M7G0_9CORY</name>
<comment type="caution">
    <text evidence="4">The sequence shown here is derived from an EMBL/GenBank/DDBJ whole genome shotgun (WGS) entry which is preliminary data.</text>
</comment>
<feature type="compositionally biased region" description="Low complexity" evidence="2">
    <location>
        <begin position="10"/>
        <end position="27"/>
    </location>
</feature>
<dbReference type="GO" id="GO:0008408">
    <property type="term" value="F:3'-5' exonuclease activity"/>
    <property type="evidence" value="ECO:0007669"/>
    <property type="project" value="TreeGrafter"/>
</dbReference>
<dbReference type="FunFam" id="3.30.420.10:FF:000045">
    <property type="entry name" value="3'-5' exonuclease DinG"/>
    <property type="match status" value="1"/>
</dbReference>
<organism evidence="4 5">
    <name type="scientific">Corynebacterium macclintockiae</name>
    <dbReference type="NCBI Taxonomy" id="2913501"/>
    <lineage>
        <taxon>Bacteria</taxon>
        <taxon>Bacillati</taxon>
        <taxon>Actinomycetota</taxon>
        <taxon>Actinomycetes</taxon>
        <taxon>Mycobacteriales</taxon>
        <taxon>Corynebacteriaceae</taxon>
        <taxon>Corynebacterium</taxon>
    </lineage>
</organism>
<evidence type="ECO:0000313" key="4">
    <source>
        <dbReference type="EMBL" id="MCZ9305048.1"/>
    </source>
</evidence>
<dbReference type="PANTHER" id="PTHR30231:SF41">
    <property type="entry name" value="DNA POLYMERASE III SUBUNIT EPSILON"/>
    <property type="match status" value="1"/>
</dbReference>
<evidence type="ECO:0000259" key="3">
    <source>
        <dbReference type="SMART" id="SM00479"/>
    </source>
</evidence>
<evidence type="ECO:0000256" key="2">
    <source>
        <dbReference type="SAM" id="MobiDB-lite"/>
    </source>
</evidence>
<dbReference type="GO" id="GO:0005829">
    <property type="term" value="C:cytosol"/>
    <property type="evidence" value="ECO:0007669"/>
    <property type="project" value="TreeGrafter"/>
</dbReference>
<feature type="region of interest" description="Disordered" evidence="2">
    <location>
        <begin position="1"/>
        <end position="45"/>
    </location>
</feature>
<dbReference type="PANTHER" id="PTHR30231">
    <property type="entry name" value="DNA POLYMERASE III SUBUNIT EPSILON"/>
    <property type="match status" value="1"/>
</dbReference>
<gene>
    <name evidence="4" type="ORF">L8U58_05785</name>
</gene>
<feature type="domain" description="Exonuclease" evidence="3">
    <location>
        <begin position="55"/>
        <end position="253"/>
    </location>
</feature>
<keyword evidence="1 4" id="KW-0540">Nuclease</keyword>
<dbReference type="InterPro" id="IPR013520">
    <property type="entry name" value="Ribonucl_H"/>
</dbReference>
<keyword evidence="1 4" id="KW-0269">Exonuclease</keyword>
<dbReference type="Proteomes" id="UP001146505">
    <property type="component" value="Unassembled WGS sequence"/>
</dbReference>
<dbReference type="SUPFAM" id="SSF53098">
    <property type="entry name" value="Ribonuclease H-like"/>
    <property type="match status" value="1"/>
</dbReference>
<proteinExistence type="predicted"/>
<feature type="compositionally biased region" description="Basic and acidic residues" evidence="2">
    <location>
        <begin position="36"/>
        <end position="45"/>
    </location>
</feature>
<dbReference type="InterPro" id="IPR012337">
    <property type="entry name" value="RNaseH-like_sf"/>
</dbReference>
<dbReference type="GO" id="GO:0045004">
    <property type="term" value="P:DNA replication proofreading"/>
    <property type="evidence" value="ECO:0007669"/>
    <property type="project" value="TreeGrafter"/>
</dbReference>
<dbReference type="CDD" id="cd06127">
    <property type="entry name" value="DEDDh"/>
    <property type="match status" value="1"/>
</dbReference>
<dbReference type="SMART" id="SM00479">
    <property type="entry name" value="EXOIII"/>
    <property type="match status" value="1"/>
</dbReference>
<evidence type="ECO:0000313" key="5">
    <source>
        <dbReference type="Proteomes" id="UP001146505"/>
    </source>
</evidence>
<accession>A0A9X3M7G0</accession>
<protein>
    <submittedName>
        <fullName evidence="4">3'-5' exonuclease</fullName>
    </submittedName>
</protein>
<sequence length="253" mass="27954">MSPSPLEQNSPLQSPPQHHSHQHALPQRSLPQQPRTPEHADPGRLRVDLQRTLSDCIVIDLETTGLRPQQARIIEIAALRVADGEITDRFATLLNPHQDVPEEVTDLTGISAGLLADQPTFAEVLPDLMHFLRPNSPTGATLPAHAATPRLVGHNVSFDFSFIQHEILRAQLAPQTQHRDTGMEPTDIDSVPPYTPRLVCTAEASRALIPRESVGRYRLGNVASYLKVPHRPLHRAMNDALATYGVLRALTEQ</sequence>
<evidence type="ECO:0000256" key="1">
    <source>
        <dbReference type="ARBA" id="ARBA00022839"/>
    </source>
</evidence>
<dbReference type="Gene3D" id="3.30.420.10">
    <property type="entry name" value="Ribonuclease H-like superfamily/Ribonuclease H"/>
    <property type="match status" value="1"/>
</dbReference>
<dbReference type="GeneID" id="301813052"/>
<dbReference type="AlphaFoldDB" id="A0A9X3M7G0"/>
<dbReference type="GO" id="GO:0003676">
    <property type="term" value="F:nucleic acid binding"/>
    <property type="evidence" value="ECO:0007669"/>
    <property type="project" value="InterPro"/>
</dbReference>
<reference evidence="4" key="1">
    <citation type="submission" date="2022-02" db="EMBL/GenBank/DDBJ databases">
        <title>Corynebacterium sp. from urogenital microbiome.</title>
        <authorList>
            <person name="Cappelli E.A."/>
            <person name="Ribeiro T.G."/>
            <person name="Peixe L."/>
        </authorList>
    </citation>
    <scope>NUCLEOTIDE SEQUENCE</scope>
    <source>
        <strain evidence="4">C9Ua_112</strain>
    </source>
</reference>
<dbReference type="InterPro" id="IPR036397">
    <property type="entry name" value="RNaseH_sf"/>
</dbReference>
<keyword evidence="1 4" id="KW-0378">Hydrolase</keyword>
<dbReference type="EMBL" id="JAKMUV010000005">
    <property type="protein sequence ID" value="MCZ9305048.1"/>
    <property type="molecule type" value="Genomic_DNA"/>
</dbReference>
<dbReference type="RefSeq" id="WP_237743875.1">
    <property type="nucleotide sequence ID" value="NZ_JAKMUV010000005.1"/>
</dbReference>